<protein>
    <submittedName>
        <fullName evidence="10">Bestrophin, RFP-TM, chloride channel family protein</fullName>
    </submittedName>
</protein>
<organism evidence="10 11">
    <name type="scientific">Nostoc cycadae WK-1</name>
    <dbReference type="NCBI Taxonomy" id="1861711"/>
    <lineage>
        <taxon>Bacteria</taxon>
        <taxon>Bacillati</taxon>
        <taxon>Cyanobacteriota</taxon>
        <taxon>Cyanophyceae</taxon>
        <taxon>Nostocales</taxon>
        <taxon>Nostocaceae</taxon>
        <taxon>Nostoc</taxon>
    </lineage>
</organism>
<feature type="transmembrane region" description="Helical" evidence="9">
    <location>
        <begin position="82"/>
        <end position="103"/>
    </location>
</feature>
<gene>
    <name evidence="10" type="ORF">NCWK1_3564</name>
</gene>
<keyword evidence="5 9" id="KW-1133">Transmembrane helix</keyword>
<dbReference type="Pfam" id="PF25539">
    <property type="entry name" value="Bestrophin_2"/>
    <property type="match status" value="1"/>
</dbReference>
<evidence type="ECO:0000256" key="7">
    <source>
        <dbReference type="ARBA" id="ARBA00023136"/>
    </source>
</evidence>
<sequence>MTPPSYPKNHTTASSKKSNYLRSWKQKYHDYSGKRLNWFQVIFLLQGSITVNIIPWIAFFSLYSSMISLLEYHENHISLPKITGGLPNIVLSFNLVLSLLLIFRTNAANERHWEGRKLWGVLVNTSRNLGRGISIIIEERSINDRLEKETIIQLVTAFALAMKLHLRREPINAELIELMSSLHYCKLKNTNHPPLQIVFWIGKYLQDVYHRNLVNVYQLNSLQSLVNNLVDILGGCERILKTPTPLVYSIFLKQLLIIYCLILPIELVGIFKWWTVPVMIVISLTLFGIEEIGSELENPFGHDPNDLPLDMICDTISGNIKDLITSASQGNEDV</sequence>
<evidence type="ECO:0000256" key="8">
    <source>
        <dbReference type="ARBA" id="ARBA00034708"/>
    </source>
</evidence>
<evidence type="ECO:0000256" key="1">
    <source>
        <dbReference type="ARBA" id="ARBA00004651"/>
    </source>
</evidence>
<reference evidence="11" key="1">
    <citation type="journal article" date="2018" name="Genome Announc.">
        <title>Draft Genome Sequence of the Nitrogen-Fixing and Hormogonia-Inducing Cyanobacterium Nostoc cycadae Strain WK-1, Isolated from the Coralloid Roots of Cycas revoluta.</title>
        <authorList>
            <person name="Kanesaki Y."/>
            <person name="Hirose M."/>
            <person name="Hirose Y."/>
            <person name="Fujisawa T."/>
            <person name="Nakamura Y."/>
            <person name="Watanabe S."/>
            <person name="Matsunaga S."/>
            <person name="Uchida H."/>
            <person name="Murakami A."/>
        </authorList>
    </citation>
    <scope>NUCLEOTIDE SEQUENCE [LARGE SCALE GENOMIC DNA]</scope>
    <source>
        <strain evidence="11">WK-1</strain>
    </source>
</reference>
<evidence type="ECO:0000256" key="9">
    <source>
        <dbReference type="SAM" id="Phobius"/>
    </source>
</evidence>
<keyword evidence="3" id="KW-1003">Cell membrane</keyword>
<keyword evidence="6" id="KW-0406">Ion transport</keyword>
<dbReference type="AlphaFoldDB" id="A0A2H6LKQ4"/>
<feature type="transmembrane region" description="Helical" evidence="9">
    <location>
        <begin position="41"/>
        <end position="62"/>
    </location>
</feature>
<keyword evidence="4 9" id="KW-0812">Transmembrane</keyword>
<evidence type="ECO:0000256" key="5">
    <source>
        <dbReference type="ARBA" id="ARBA00022989"/>
    </source>
</evidence>
<evidence type="ECO:0000313" key="10">
    <source>
        <dbReference type="EMBL" id="GBE93799.1"/>
    </source>
</evidence>
<dbReference type="RefSeq" id="WP_103125733.1">
    <property type="nucleotide sequence ID" value="NZ_DF978432.1"/>
</dbReference>
<dbReference type="Proteomes" id="UP000236527">
    <property type="component" value="Unassembled WGS sequence"/>
</dbReference>
<dbReference type="GO" id="GO:0005254">
    <property type="term" value="F:chloride channel activity"/>
    <property type="evidence" value="ECO:0007669"/>
    <property type="project" value="InterPro"/>
</dbReference>
<comment type="subcellular location">
    <subcellularLocation>
        <location evidence="1">Cell membrane</location>
        <topology evidence="1">Multi-pass membrane protein</topology>
    </subcellularLocation>
</comment>
<evidence type="ECO:0000256" key="4">
    <source>
        <dbReference type="ARBA" id="ARBA00022692"/>
    </source>
</evidence>
<comment type="similarity">
    <text evidence="8">Belongs to the anion channel-forming bestrophin (TC 1.A.46) family.</text>
</comment>
<dbReference type="PANTHER" id="PTHR33281">
    <property type="entry name" value="UPF0187 PROTEIN YNEE"/>
    <property type="match status" value="1"/>
</dbReference>
<dbReference type="InterPro" id="IPR044669">
    <property type="entry name" value="YneE/VCCN1/2-like"/>
</dbReference>
<name>A0A2H6LKQ4_9NOSO</name>
<keyword evidence="11" id="KW-1185">Reference proteome</keyword>
<evidence type="ECO:0000256" key="2">
    <source>
        <dbReference type="ARBA" id="ARBA00022448"/>
    </source>
</evidence>
<proteinExistence type="inferred from homology"/>
<dbReference type="EMBL" id="BDGE01000060">
    <property type="protein sequence ID" value="GBE93799.1"/>
    <property type="molecule type" value="Genomic_DNA"/>
</dbReference>
<evidence type="ECO:0000313" key="11">
    <source>
        <dbReference type="Proteomes" id="UP000236527"/>
    </source>
</evidence>
<dbReference type="GO" id="GO:0005886">
    <property type="term" value="C:plasma membrane"/>
    <property type="evidence" value="ECO:0007669"/>
    <property type="project" value="UniProtKB-SubCell"/>
</dbReference>
<keyword evidence="7 9" id="KW-0472">Membrane</keyword>
<comment type="caution">
    <text evidence="10">The sequence shown here is derived from an EMBL/GenBank/DDBJ whole genome shotgun (WGS) entry which is preliminary data.</text>
</comment>
<keyword evidence="2" id="KW-0813">Transport</keyword>
<evidence type="ECO:0000256" key="6">
    <source>
        <dbReference type="ARBA" id="ARBA00023065"/>
    </source>
</evidence>
<evidence type="ECO:0000256" key="3">
    <source>
        <dbReference type="ARBA" id="ARBA00022475"/>
    </source>
</evidence>
<accession>A0A2H6LKQ4</accession>
<dbReference type="PANTHER" id="PTHR33281:SF19">
    <property type="entry name" value="VOLTAGE-DEPENDENT ANION CHANNEL-FORMING PROTEIN YNEE"/>
    <property type="match status" value="1"/>
</dbReference>